<evidence type="ECO:0000256" key="5">
    <source>
        <dbReference type="PIRSR" id="PIRSR000524-1"/>
    </source>
</evidence>
<evidence type="ECO:0000256" key="8">
    <source>
        <dbReference type="RuleBase" id="RU004504"/>
    </source>
</evidence>
<gene>
    <name evidence="10" type="ORF">CQA58_07525</name>
</gene>
<evidence type="ECO:0000256" key="2">
    <source>
        <dbReference type="ARBA" id="ARBA00022576"/>
    </source>
</evidence>
<dbReference type="InterPro" id="IPR020578">
    <property type="entry name" value="Aminotrans_V_PyrdxlP_BS"/>
</dbReference>
<evidence type="ECO:0000256" key="1">
    <source>
        <dbReference type="ARBA" id="ARBA00001933"/>
    </source>
</evidence>
<keyword evidence="3" id="KW-0808">Transferase</keyword>
<dbReference type="EMBL" id="NXLV01000019">
    <property type="protein sequence ID" value="RDU69119.1"/>
    <property type="molecule type" value="Genomic_DNA"/>
</dbReference>
<dbReference type="GO" id="GO:0008483">
    <property type="term" value="F:transaminase activity"/>
    <property type="evidence" value="ECO:0007669"/>
    <property type="project" value="UniProtKB-KW"/>
</dbReference>
<keyword evidence="4 6" id="KW-0663">Pyridoxal phosphate</keyword>
<dbReference type="InterPro" id="IPR015421">
    <property type="entry name" value="PyrdxlP-dep_Trfase_major"/>
</dbReference>
<sequence>MQFFHTNGVFMPLFTAGPSEISPQISKILSLPIIHHRSKEFRECFDFCHDRLLEIAQMQEVFMLCSSGSGAMESAISSLSPSHLLILENGKFSQRWGEIARSFGIKTTTLSSSWDCSHRASEVLKVLQDNESIDGVCLCGVESSGGVREEYEAITQSIKAHNPQILTFLDAIALFGGERIEVQNIDVLVASSQKILGLPVGLGFVFTSSYALNLLQNRAPKSYYLALQNYLDNPIAFSLPSNLFLALEYVLKSIDFERNYALIKERFRETKEILHSKGIALYPQNPSYSIIAFNDSQSQIKNTLAQHNILISSGQSHLKTKVSRIGNFGGFQEYERVLEGLRRV</sequence>
<proteinExistence type="inferred from homology"/>
<dbReference type="OrthoDB" id="9766472at2"/>
<evidence type="ECO:0000313" key="11">
    <source>
        <dbReference type="Proteomes" id="UP000257045"/>
    </source>
</evidence>
<feature type="modified residue" description="N6-(pyridoxal phosphate)lysine" evidence="6">
    <location>
        <position position="194"/>
    </location>
</feature>
<organism evidence="10 11">
    <name type="scientific">Helicobacter brantae</name>
    <dbReference type="NCBI Taxonomy" id="375927"/>
    <lineage>
        <taxon>Bacteria</taxon>
        <taxon>Pseudomonadati</taxon>
        <taxon>Campylobacterota</taxon>
        <taxon>Epsilonproteobacteria</taxon>
        <taxon>Campylobacterales</taxon>
        <taxon>Helicobacteraceae</taxon>
        <taxon>Helicobacter</taxon>
    </lineage>
</organism>
<keyword evidence="2" id="KW-0032">Aminotransferase</keyword>
<dbReference type="AlphaFoldDB" id="A0A3D8IV10"/>
<evidence type="ECO:0000259" key="9">
    <source>
        <dbReference type="Pfam" id="PF00266"/>
    </source>
</evidence>
<comment type="cofactor">
    <cofactor evidence="1 6 8">
        <name>pyridoxal 5'-phosphate</name>
        <dbReference type="ChEBI" id="CHEBI:597326"/>
    </cofactor>
</comment>
<name>A0A3D8IV10_9HELI</name>
<dbReference type="SUPFAM" id="SSF53383">
    <property type="entry name" value="PLP-dependent transferases"/>
    <property type="match status" value="1"/>
</dbReference>
<comment type="similarity">
    <text evidence="7">Belongs to the class-V pyridoxal-phosphate-dependent aminotransferase family.</text>
</comment>
<dbReference type="InterPro" id="IPR000192">
    <property type="entry name" value="Aminotrans_V_dom"/>
</dbReference>
<dbReference type="Gene3D" id="3.40.640.10">
    <property type="entry name" value="Type I PLP-dependent aspartate aminotransferase-like (Major domain)"/>
    <property type="match status" value="1"/>
</dbReference>
<keyword evidence="11" id="KW-1185">Reference proteome</keyword>
<feature type="domain" description="Aminotransferase class V" evidence="9">
    <location>
        <begin position="35"/>
        <end position="316"/>
    </location>
</feature>
<dbReference type="PROSITE" id="PS00595">
    <property type="entry name" value="AA_TRANSFER_CLASS_5"/>
    <property type="match status" value="1"/>
</dbReference>
<dbReference type="PIRSF" id="PIRSF000524">
    <property type="entry name" value="SPT"/>
    <property type="match status" value="1"/>
</dbReference>
<dbReference type="InterPro" id="IPR015424">
    <property type="entry name" value="PyrdxlP-dep_Trfase"/>
</dbReference>
<dbReference type="PANTHER" id="PTHR42778">
    <property type="entry name" value="2-AMINOETHYLPHOSPHONATE--PYRUVATE TRANSAMINASE"/>
    <property type="match status" value="1"/>
</dbReference>
<protein>
    <recommendedName>
        <fullName evidence="9">Aminotransferase class V domain-containing protein</fullName>
    </recommendedName>
</protein>
<feature type="binding site" evidence="5">
    <location>
        <position position="324"/>
    </location>
    <ligand>
        <name>substrate</name>
    </ligand>
</feature>
<reference evidence="10 11" key="1">
    <citation type="submission" date="2018-04" db="EMBL/GenBank/DDBJ databases">
        <title>Novel Campyloabacter and Helicobacter Species and Strains.</title>
        <authorList>
            <person name="Mannion A.J."/>
            <person name="Shen Z."/>
            <person name="Fox J.G."/>
        </authorList>
    </citation>
    <scope>NUCLEOTIDE SEQUENCE [LARGE SCALE GENOMIC DNA]</scope>
    <source>
        <strain evidence="10 11">MIT 04-9366</strain>
    </source>
</reference>
<dbReference type="InterPro" id="IPR024169">
    <property type="entry name" value="SP_NH2Trfase/AEP_transaminase"/>
</dbReference>
<comment type="caution">
    <text evidence="10">The sequence shown here is derived from an EMBL/GenBank/DDBJ whole genome shotgun (WGS) entry which is preliminary data.</text>
</comment>
<evidence type="ECO:0000256" key="4">
    <source>
        <dbReference type="ARBA" id="ARBA00022898"/>
    </source>
</evidence>
<evidence type="ECO:0000313" key="10">
    <source>
        <dbReference type="EMBL" id="RDU69119.1"/>
    </source>
</evidence>
<evidence type="ECO:0000256" key="3">
    <source>
        <dbReference type="ARBA" id="ARBA00022679"/>
    </source>
</evidence>
<dbReference type="InterPro" id="IPR015422">
    <property type="entry name" value="PyrdxlP-dep_Trfase_small"/>
</dbReference>
<dbReference type="Pfam" id="PF00266">
    <property type="entry name" value="Aminotran_5"/>
    <property type="match status" value="1"/>
</dbReference>
<dbReference type="PANTHER" id="PTHR42778:SF1">
    <property type="entry name" value="2-AMINOETHYLPHOSPHONATE--PYRUVATE TRANSAMINASE"/>
    <property type="match status" value="1"/>
</dbReference>
<dbReference type="Gene3D" id="3.90.1150.10">
    <property type="entry name" value="Aspartate Aminotransferase, domain 1"/>
    <property type="match status" value="1"/>
</dbReference>
<evidence type="ECO:0000256" key="6">
    <source>
        <dbReference type="PIRSR" id="PIRSR000524-50"/>
    </source>
</evidence>
<evidence type="ECO:0000256" key="7">
    <source>
        <dbReference type="RuleBase" id="RU004075"/>
    </source>
</evidence>
<dbReference type="Proteomes" id="UP000257045">
    <property type="component" value="Unassembled WGS sequence"/>
</dbReference>
<accession>A0A3D8IV10</accession>